<dbReference type="Proteomes" id="UP000479526">
    <property type="component" value="Unassembled WGS sequence"/>
</dbReference>
<feature type="region of interest" description="Disordered" evidence="1">
    <location>
        <begin position="82"/>
        <end position="133"/>
    </location>
</feature>
<evidence type="ECO:0000313" key="3">
    <source>
        <dbReference type="Proteomes" id="UP000479526"/>
    </source>
</evidence>
<proteinExistence type="predicted"/>
<dbReference type="Gene3D" id="3.90.180.10">
    <property type="entry name" value="Medium-chain alcohol dehydrogenases, catalytic domain"/>
    <property type="match status" value="1"/>
</dbReference>
<dbReference type="SUPFAM" id="SSF50129">
    <property type="entry name" value="GroES-like"/>
    <property type="match status" value="1"/>
</dbReference>
<keyword evidence="3" id="KW-1185">Reference proteome</keyword>
<dbReference type="InterPro" id="IPR011032">
    <property type="entry name" value="GroES-like_sf"/>
</dbReference>
<organism evidence="2 3">
    <name type="scientific">Herbidospora solisilvae</name>
    <dbReference type="NCBI Taxonomy" id="2696284"/>
    <lineage>
        <taxon>Bacteria</taxon>
        <taxon>Bacillati</taxon>
        <taxon>Actinomycetota</taxon>
        <taxon>Actinomycetes</taxon>
        <taxon>Streptosporangiales</taxon>
        <taxon>Streptosporangiaceae</taxon>
        <taxon>Herbidospora</taxon>
    </lineage>
</organism>
<sequence length="133" mass="13763">MLAVQFDRFGPPDVLEIGVAPDPRPGRGQVRIKVKAAGVSPVDLALPHIPGVDAAGVVDDLIKITGSADGVVTLADFEGPSKGVRLSMGRLGGQAGGRRGSSSGGSSGFPYARSSRPTTPRRPMRWSPAHTRP</sequence>
<protein>
    <submittedName>
        <fullName evidence="2">Uncharacterized protein</fullName>
    </submittedName>
</protein>
<comment type="caution">
    <text evidence="2">The sequence shown here is derived from an EMBL/GenBank/DDBJ whole genome shotgun (WGS) entry which is preliminary data.</text>
</comment>
<evidence type="ECO:0000256" key="1">
    <source>
        <dbReference type="SAM" id="MobiDB-lite"/>
    </source>
</evidence>
<dbReference type="AlphaFoldDB" id="A0A7C9N4V2"/>
<name>A0A7C9N4V2_9ACTN</name>
<reference evidence="2 3" key="1">
    <citation type="submission" date="2020-01" db="EMBL/GenBank/DDBJ databases">
        <title>Herbidospora sp. NEAU-GS84 nov., a novel actinomycete isolated from soil.</title>
        <authorList>
            <person name="Han L."/>
        </authorList>
    </citation>
    <scope>NUCLEOTIDE SEQUENCE [LARGE SCALE GENOMIC DNA]</scope>
    <source>
        <strain evidence="2 3">NEAU-GS84</strain>
    </source>
</reference>
<feature type="compositionally biased region" description="Gly residues" evidence="1">
    <location>
        <begin position="90"/>
        <end position="107"/>
    </location>
</feature>
<dbReference type="EMBL" id="WXEW01000009">
    <property type="protein sequence ID" value="NAS25969.1"/>
    <property type="molecule type" value="Genomic_DNA"/>
</dbReference>
<gene>
    <name evidence="2" type="ORF">GT755_30365</name>
</gene>
<accession>A0A7C9N4V2</accession>
<evidence type="ECO:0000313" key="2">
    <source>
        <dbReference type="EMBL" id="NAS25969.1"/>
    </source>
</evidence>